<proteinExistence type="predicted"/>
<dbReference type="EMBL" id="LT629757">
    <property type="protein sequence ID" value="SDS75756.1"/>
    <property type="molecule type" value="Genomic_DNA"/>
</dbReference>
<keyword evidence="2" id="KW-1185">Reference proteome</keyword>
<protein>
    <submittedName>
        <fullName evidence="1">Uncharacterized protein</fullName>
    </submittedName>
</protein>
<dbReference type="Proteomes" id="UP000198859">
    <property type="component" value="Chromosome I"/>
</dbReference>
<gene>
    <name evidence="1" type="ORF">SAMN04488570_2619</name>
</gene>
<accession>A0A1H1UUJ5</accession>
<reference evidence="2" key="1">
    <citation type="submission" date="2016-10" db="EMBL/GenBank/DDBJ databases">
        <authorList>
            <person name="Varghese N."/>
            <person name="Submissions S."/>
        </authorList>
    </citation>
    <scope>NUCLEOTIDE SEQUENCE [LARGE SCALE GENOMIC DNA]</scope>
    <source>
        <strain evidence="2">DSM 22127</strain>
    </source>
</reference>
<dbReference type="AlphaFoldDB" id="A0A1H1UUJ5"/>
<evidence type="ECO:0000313" key="2">
    <source>
        <dbReference type="Proteomes" id="UP000198859"/>
    </source>
</evidence>
<sequence length="35" mass="3747">MPTYVALLHQSPPPDLAAATNRNAEVVGELAARWS</sequence>
<organism evidence="1 2">
    <name type="scientific">Nocardioides scoriae</name>
    <dbReference type="NCBI Taxonomy" id="642780"/>
    <lineage>
        <taxon>Bacteria</taxon>
        <taxon>Bacillati</taxon>
        <taxon>Actinomycetota</taxon>
        <taxon>Actinomycetes</taxon>
        <taxon>Propionibacteriales</taxon>
        <taxon>Nocardioidaceae</taxon>
        <taxon>Nocardioides</taxon>
    </lineage>
</organism>
<evidence type="ECO:0000313" key="1">
    <source>
        <dbReference type="EMBL" id="SDS75756.1"/>
    </source>
</evidence>
<name>A0A1H1UUJ5_9ACTN</name>
<dbReference type="STRING" id="642780.SAMN04488570_2619"/>